<dbReference type="eggNOG" id="ENOG502TC42">
    <property type="taxonomic scope" value="Eukaryota"/>
</dbReference>
<dbReference type="Pfam" id="PF15497">
    <property type="entry name" value="SNAPC5"/>
    <property type="match status" value="1"/>
</dbReference>
<proteinExistence type="predicted"/>
<evidence type="ECO:0000313" key="2">
    <source>
        <dbReference type="Proteomes" id="UP000007151"/>
    </source>
</evidence>
<dbReference type="GO" id="GO:0006366">
    <property type="term" value="P:transcription by RNA polymerase II"/>
    <property type="evidence" value="ECO:0007669"/>
    <property type="project" value="InterPro"/>
</dbReference>
<dbReference type="Proteomes" id="UP000007151">
    <property type="component" value="Unassembled WGS sequence"/>
</dbReference>
<dbReference type="InParanoid" id="A0A212F537"/>
<dbReference type="KEGG" id="dpl:KGM_215222"/>
<dbReference type="EMBL" id="AGBW02010265">
    <property type="protein sequence ID" value="OWR48847.1"/>
    <property type="molecule type" value="Genomic_DNA"/>
</dbReference>
<gene>
    <name evidence="1" type="ORF">KGM_215222</name>
</gene>
<accession>A0A212F537</accession>
<name>A0A212F537_DANPL</name>
<dbReference type="GO" id="GO:0005634">
    <property type="term" value="C:nucleus"/>
    <property type="evidence" value="ECO:0007669"/>
    <property type="project" value="InterPro"/>
</dbReference>
<dbReference type="GO" id="GO:0006384">
    <property type="term" value="P:transcription initiation at RNA polymerase III promoter"/>
    <property type="evidence" value="ECO:0007669"/>
    <property type="project" value="InterPro"/>
</dbReference>
<sequence>MTHHNVYQKLGYRISEEVQLLAEKKWIIDALAKIKNQRNSLQIERLHLESLKAKLNINTNKKDTNTSKDGGVESSSSSALNLMKNYNSGKKPILDDNLLQEDLNDEAMCNDEELNLGISNMDYGKIDNTEEDEGSDEDMLIDMNMLMNGTFRKTITTFAGRVDAINLDTFM</sequence>
<keyword evidence="2" id="KW-1185">Reference proteome</keyword>
<comment type="caution">
    <text evidence="1">The sequence shown here is derived from an EMBL/GenBank/DDBJ whole genome shotgun (WGS) entry which is preliminary data.</text>
</comment>
<evidence type="ECO:0000313" key="1">
    <source>
        <dbReference type="EMBL" id="OWR48847.1"/>
    </source>
</evidence>
<protein>
    <submittedName>
        <fullName evidence="1">Uncharacterized protein</fullName>
    </submittedName>
</protein>
<dbReference type="InterPro" id="IPR029138">
    <property type="entry name" value="SNAPC5"/>
</dbReference>
<reference evidence="1 2" key="1">
    <citation type="journal article" date="2011" name="Cell">
        <title>The monarch butterfly genome yields insights into long-distance migration.</title>
        <authorList>
            <person name="Zhan S."/>
            <person name="Merlin C."/>
            <person name="Boore J.L."/>
            <person name="Reppert S.M."/>
        </authorList>
    </citation>
    <scope>NUCLEOTIDE SEQUENCE [LARGE SCALE GENOMIC DNA]</scope>
    <source>
        <strain evidence="1">F-2</strain>
    </source>
</reference>
<dbReference type="AlphaFoldDB" id="A0A212F537"/>
<organism evidence="1 2">
    <name type="scientific">Danaus plexippus plexippus</name>
    <dbReference type="NCBI Taxonomy" id="278856"/>
    <lineage>
        <taxon>Eukaryota</taxon>
        <taxon>Metazoa</taxon>
        <taxon>Ecdysozoa</taxon>
        <taxon>Arthropoda</taxon>
        <taxon>Hexapoda</taxon>
        <taxon>Insecta</taxon>
        <taxon>Pterygota</taxon>
        <taxon>Neoptera</taxon>
        <taxon>Endopterygota</taxon>
        <taxon>Lepidoptera</taxon>
        <taxon>Glossata</taxon>
        <taxon>Ditrysia</taxon>
        <taxon>Papilionoidea</taxon>
        <taxon>Nymphalidae</taxon>
        <taxon>Danainae</taxon>
        <taxon>Danaini</taxon>
        <taxon>Danaina</taxon>
        <taxon>Danaus</taxon>
        <taxon>Danaus</taxon>
    </lineage>
</organism>